<gene>
    <name evidence="3" type="ORF">Acr_15g0000870</name>
</gene>
<accession>A0A7J0FU82</accession>
<comment type="caution">
    <text evidence="3">The sequence shown here is derived from an EMBL/GenBank/DDBJ whole genome shotgun (WGS) entry which is preliminary data.</text>
</comment>
<reference evidence="3 4" key="1">
    <citation type="submission" date="2019-07" db="EMBL/GenBank/DDBJ databases">
        <title>De Novo Assembly of kiwifruit Actinidia rufa.</title>
        <authorList>
            <person name="Sugita-Konishi S."/>
            <person name="Sato K."/>
            <person name="Mori E."/>
            <person name="Abe Y."/>
            <person name="Kisaki G."/>
            <person name="Hamano K."/>
            <person name="Suezawa K."/>
            <person name="Otani M."/>
            <person name="Fukuda T."/>
            <person name="Manabe T."/>
            <person name="Gomi K."/>
            <person name="Tabuchi M."/>
            <person name="Akimitsu K."/>
            <person name="Kataoka I."/>
        </authorList>
    </citation>
    <scope>NUCLEOTIDE SEQUENCE [LARGE SCALE GENOMIC DNA]</scope>
    <source>
        <strain evidence="4">cv. Fuchu</strain>
    </source>
</reference>
<keyword evidence="2" id="KW-0067">ATP-binding</keyword>
<dbReference type="InterPro" id="IPR011009">
    <property type="entry name" value="Kinase-like_dom_sf"/>
</dbReference>
<evidence type="ECO:0000256" key="1">
    <source>
        <dbReference type="ARBA" id="ARBA00022741"/>
    </source>
</evidence>
<name>A0A7J0FU82_9ERIC</name>
<dbReference type="Gene3D" id="1.10.510.10">
    <property type="entry name" value="Transferase(Phosphotransferase) domain 1"/>
    <property type="match status" value="1"/>
</dbReference>
<dbReference type="SUPFAM" id="SSF56112">
    <property type="entry name" value="Protein kinase-like (PK-like)"/>
    <property type="match status" value="1"/>
</dbReference>
<dbReference type="Gene3D" id="3.30.200.20">
    <property type="entry name" value="Phosphorylase Kinase, domain 1"/>
    <property type="match status" value="1"/>
</dbReference>
<dbReference type="AlphaFoldDB" id="A0A7J0FU82"/>
<keyword evidence="4" id="KW-1185">Reference proteome</keyword>
<organism evidence="3 4">
    <name type="scientific">Actinidia rufa</name>
    <dbReference type="NCBI Taxonomy" id="165716"/>
    <lineage>
        <taxon>Eukaryota</taxon>
        <taxon>Viridiplantae</taxon>
        <taxon>Streptophyta</taxon>
        <taxon>Embryophyta</taxon>
        <taxon>Tracheophyta</taxon>
        <taxon>Spermatophyta</taxon>
        <taxon>Magnoliopsida</taxon>
        <taxon>eudicotyledons</taxon>
        <taxon>Gunneridae</taxon>
        <taxon>Pentapetalae</taxon>
        <taxon>asterids</taxon>
        <taxon>Ericales</taxon>
        <taxon>Actinidiaceae</taxon>
        <taxon>Actinidia</taxon>
    </lineage>
</organism>
<dbReference type="Proteomes" id="UP000585474">
    <property type="component" value="Unassembled WGS sequence"/>
</dbReference>
<dbReference type="EMBL" id="BJWL01000015">
    <property type="protein sequence ID" value="GFZ01478.1"/>
    <property type="molecule type" value="Genomic_DNA"/>
</dbReference>
<protein>
    <submittedName>
        <fullName evidence="3">Mitogen-activated protein kinase 1</fullName>
    </submittedName>
</protein>
<keyword evidence="1" id="KW-0547">Nucleotide-binding</keyword>
<sequence length="157" mass="17718">MSGLSDASLLKFSAGNPSSPEPRAPTRLNYINVLGNQREADLDFIDNTKARRFIKSLPYSRAIHFSSMYPHADPLAVDLLQQMLIFDPSKRIMVVEALHHPYMSGLYDPTHNPPAQVQLNLDVDENMGEAIMIRELVLREMFHYHPETANANTLAQS</sequence>
<dbReference type="GO" id="GO:0005524">
    <property type="term" value="F:ATP binding"/>
    <property type="evidence" value="ECO:0007669"/>
    <property type="project" value="UniProtKB-KW"/>
</dbReference>
<keyword evidence="3" id="KW-0808">Transferase</keyword>
<evidence type="ECO:0000256" key="2">
    <source>
        <dbReference type="ARBA" id="ARBA00022840"/>
    </source>
</evidence>
<dbReference type="GO" id="GO:0016301">
    <property type="term" value="F:kinase activity"/>
    <property type="evidence" value="ECO:0007669"/>
    <property type="project" value="UniProtKB-KW"/>
</dbReference>
<dbReference type="PANTHER" id="PTHR24055">
    <property type="entry name" value="MITOGEN-ACTIVATED PROTEIN KINASE"/>
    <property type="match status" value="1"/>
</dbReference>
<evidence type="ECO:0000313" key="3">
    <source>
        <dbReference type="EMBL" id="GFZ01478.1"/>
    </source>
</evidence>
<evidence type="ECO:0000313" key="4">
    <source>
        <dbReference type="Proteomes" id="UP000585474"/>
    </source>
</evidence>
<proteinExistence type="predicted"/>
<keyword evidence="3" id="KW-0418">Kinase</keyword>
<dbReference type="OrthoDB" id="1090095at2759"/>
<dbReference type="InterPro" id="IPR050117">
    <property type="entry name" value="MAPK"/>
</dbReference>